<dbReference type="InterPro" id="IPR036737">
    <property type="entry name" value="OmpA-like_sf"/>
</dbReference>
<dbReference type="Proteomes" id="UP000048949">
    <property type="component" value="Unassembled WGS sequence"/>
</dbReference>
<feature type="compositionally biased region" description="Basic and acidic residues" evidence="8">
    <location>
        <begin position="107"/>
        <end position="121"/>
    </location>
</feature>
<comment type="subcellular location">
    <subcellularLocation>
        <location evidence="1">Cell membrane</location>
        <topology evidence="1">Single-pass membrane protein</topology>
    </subcellularLocation>
</comment>
<dbReference type="PANTHER" id="PTHR30329">
    <property type="entry name" value="STATOR ELEMENT OF FLAGELLAR MOTOR COMPLEX"/>
    <property type="match status" value="1"/>
</dbReference>
<gene>
    <name evidence="11" type="primary">motB_2</name>
    <name evidence="11" type="ORF">NIG5292_02225</name>
</gene>
<dbReference type="Pfam" id="PF00691">
    <property type="entry name" value="OmpA"/>
    <property type="match status" value="1"/>
</dbReference>
<keyword evidence="3" id="KW-1003">Cell membrane</keyword>
<evidence type="ECO:0000256" key="5">
    <source>
        <dbReference type="ARBA" id="ARBA00022989"/>
    </source>
</evidence>
<keyword evidence="12" id="KW-1185">Reference proteome</keyword>
<keyword evidence="6 7" id="KW-0472">Membrane</keyword>
<dbReference type="InterPro" id="IPR025713">
    <property type="entry name" value="MotB-like_N_dom"/>
</dbReference>
<evidence type="ECO:0000256" key="2">
    <source>
        <dbReference type="ARBA" id="ARBA00008914"/>
    </source>
</evidence>
<evidence type="ECO:0000256" key="7">
    <source>
        <dbReference type="PROSITE-ProRule" id="PRU00473"/>
    </source>
</evidence>
<evidence type="ECO:0000256" key="8">
    <source>
        <dbReference type="SAM" id="MobiDB-lite"/>
    </source>
</evidence>
<dbReference type="PROSITE" id="PS51123">
    <property type="entry name" value="OMPA_2"/>
    <property type="match status" value="1"/>
</dbReference>
<reference evidence="11 12" key="1">
    <citation type="submission" date="2015-04" db="EMBL/GenBank/DDBJ databases">
        <authorList>
            <person name="Syromyatnikov M.Y."/>
            <person name="Popov V.N."/>
        </authorList>
    </citation>
    <scope>NUCLEOTIDE SEQUENCE [LARGE SCALE GENOMIC DNA]</scope>
    <source>
        <strain evidence="11 12">CECT 5292</strain>
    </source>
</reference>
<evidence type="ECO:0000256" key="1">
    <source>
        <dbReference type="ARBA" id="ARBA00004162"/>
    </source>
</evidence>
<evidence type="ECO:0000313" key="12">
    <source>
        <dbReference type="Proteomes" id="UP000048949"/>
    </source>
</evidence>
<organism evidence="11 12">
    <name type="scientific">Nereida ignava</name>
    <dbReference type="NCBI Taxonomy" id="282199"/>
    <lineage>
        <taxon>Bacteria</taxon>
        <taxon>Pseudomonadati</taxon>
        <taxon>Pseudomonadota</taxon>
        <taxon>Alphaproteobacteria</taxon>
        <taxon>Rhodobacterales</taxon>
        <taxon>Roseobacteraceae</taxon>
        <taxon>Nereida</taxon>
    </lineage>
</organism>
<evidence type="ECO:0000313" key="11">
    <source>
        <dbReference type="EMBL" id="CRK76168.1"/>
    </source>
</evidence>
<feature type="domain" description="OmpA-like" evidence="10">
    <location>
        <begin position="287"/>
        <end position="406"/>
    </location>
</feature>
<feature type="compositionally biased region" description="Low complexity" evidence="8">
    <location>
        <begin position="97"/>
        <end position="106"/>
    </location>
</feature>
<comment type="similarity">
    <text evidence="2">Belongs to the MotB family.</text>
</comment>
<dbReference type="InterPro" id="IPR050330">
    <property type="entry name" value="Bact_OuterMem_StrucFunc"/>
</dbReference>
<sequence length="406" mass="42907">MAEAIEPEEEQEEEECPKCPPVGAPAWMATFADMATLLMAFFVLILSFAEFNTPKFKMISGSLKNAFGVQKVVPVVEQPKGTTVISMEFSPSPSPSVTQEMTQETTEVQKPEVQVDSKQEDAVDGDNSDQAGTEEGSGQAGENEGEKTAAEINAAELGEALQQAVASGDVSVEMMGDNVVINFPSENTEPKDLPSLLEETLAALAEARNASGQADSEVLFGGLEEQLKELAQAASADRENAGPTDEEVQQEQQRAAAVESASLTEDRLAVLLSEEIAQGLVEVEQREDSIFLTIGAGGAFPSGSADLTVDANEILSRVAFASMTGDSEVTVTGHTDDVPISGGLFRDNWDLAAARAASVVQSMQATGLVEPGKMKAVSLGETAPLESNATAAGREKNRRIEIEISY</sequence>
<dbReference type="RefSeq" id="WP_048599579.1">
    <property type="nucleotide sequence ID" value="NZ_CVPC01000013.1"/>
</dbReference>
<evidence type="ECO:0000259" key="10">
    <source>
        <dbReference type="PROSITE" id="PS51123"/>
    </source>
</evidence>
<accession>A0A0U1NN85</accession>
<evidence type="ECO:0000256" key="6">
    <source>
        <dbReference type="ARBA" id="ARBA00023136"/>
    </source>
</evidence>
<proteinExistence type="inferred from homology"/>
<evidence type="ECO:0000256" key="9">
    <source>
        <dbReference type="SAM" id="Phobius"/>
    </source>
</evidence>
<dbReference type="PANTHER" id="PTHR30329:SF21">
    <property type="entry name" value="LIPOPROTEIN YIAD-RELATED"/>
    <property type="match status" value="1"/>
</dbReference>
<dbReference type="Pfam" id="PF13677">
    <property type="entry name" value="MotB_plug"/>
    <property type="match status" value="1"/>
</dbReference>
<dbReference type="OrthoDB" id="7170686at2"/>
<feature type="region of interest" description="Disordered" evidence="8">
    <location>
        <begin position="86"/>
        <end position="146"/>
    </location>
</feature>
<dbReference type="InterPro" id="IPR006665">
    <property type="entry name" value="OmpA-like"/>
</dbReference>
<feature type="region of interest" description="Disordered" evidence="8">
    <location>
        <begin position="230"/>
        <end position="255"/>
    </location>
</feature>
<dbReference type="STRING" id="282199.GCA_001049735_02224"/>
<keyword evidence="4 9" id="KW-0812">Transmembrane</keyword>
<dbReference type="EMBL" id="CVQV01000013">
    <property type="protein sequence ID" value="CRK76168.1"/>
    <property type="molecule type" value="Genomic_DNA"/>
</dbReference>
<dbReference type="CDD" id="cd07185">
    <property type="entry name" value="OmpA_C-like"/>
    <property type="match status" value="1"/>
</dbReference>
<feature type="transmembrane region" description="Helical" evidence="9">
    <location>
        <begin position="27"/>
        <end position="49"/>
    </location>
</feature>
<protein>
    <submittedName>
        <fullName evidence="11">Chemotaxis protein MotB</fullName>
    </submittedName>
</protein>
<dbReference type="SUPFAM" id="SSF103088">
    <property type="entry name" value="OmpA-like"/>
    <property type="match status" value="1"/>
</dbReference>
<evidence type="ECO:0000256" key="3">
    <source>
        <dbReference type="ARBA" id="ARBA00022475"/>
    </source>
</evidence>
<evidence type="ECO:0000256" key="4">
    <source>
        <dbReference type="ARBA" id="ARBA00022692"/>
    </source>
</evidence>
<keyword evidence="5 9" id="KW-1133">Transmembrane helix</keyword>
<name>A0A0U1NN85_9RHOB</name>
<dbReference type="Gene3D" id="3.30.1330.60">
    <property type="entry name" value="OmpA-like domain"/>
    <property type="match status" value="1"/>
</dbReference>
<dbReference type="GO" id="GO:0005886">
    <property type="term" value="C:plasma membrane"/>
    <property type="evidence" value="ECO:0007669"/>
    <property type="project" value="UniProtKB-SubCell"/>
</dbReference>
<dbReference type="AlphaFoldDB" id="A0A0U1NN85"/>